<evidence type="ECO:0000313" key="11">
    <source>
        <dbReference type="Proteomes" id="UP000647424"/>
    </source>
</evidence>
<dbReference type="PROSITE" id="PS01096">
    <property type="entry name" value="PPIC_PPIASE_1"/>
    <property type="match status" value="1"/>
</dbReference>
<keyword evidence="4 8" id="KW-0732">Signal</keyword>
<dbReference type="InterPro" id="IPR050245">
    <property type="entry name" value="PrsA_foldase"/>
</dbReference>
<feature type="domain" description="PpiC" evidence="9">
    <location>
        <begin position="133"/>
        <end position="223"/>
    </location>
</feature>
<dbReference type="PANTHER" id="PTHR47245:SF1">
    <property type="entry name" value="FOLDASE PROTEIN PRSA"/>
    <property type="match status" value="1"/>
</dbReference>
<comment type="similarity">
    <text evidence="2">Belongs to the PpiC/parvulin rotamase family.</text>
</comment>
<dbReference type="SUPFAM" id="SSF109998">
    <property type="entry name" value="Triger factor/SurA peptide-binding domain-like"/>
    <property type="match status" value="1"/>
</dbReference>
<dbReference type="InterPro" id="IPR023058">
    <property type="entry name" value="PPIase_PpiC_CS"/>
</dbReference>
<dbReference type="EMBL" id="JACYFT010000003">
    <property type="protein sequence ID" value="MBD8051721.1"/>
    <property type="molecule type" value="Genomic_DNA"/>
</dbReference>
<dbReference type="Gene3D" id="3.10.50.40">
    <property type="match status" value="1"/>
</dbReference>
<evidence type="ECO:0000256" key="6">
    <source>
        <dbReference type="ARBA" id="ARBA00023235"/>
    </source>
</evidence>
<evidence type="ECO:0000256" key="4">
    <source>
        <dbReference type="ARBA" id="ARBA00022729"/>
    </source>
</evidence>
<dbReference type="InterPro" id="IPR000297">
    <property type="entry name" value="PPIase_PpiC"/>
</dbReference>
<comment type="catalytic activity">
    <reaction evidence="1">
        <text>[protein]-peptidylproline (omega=180) = [protein]-peptidylproline (omega=0)</text>
        <dbReference type="Rhea" id="RHEA:16237"/>
        <dbReference type="Rhea" id="RHEA-COMP:10747"/>
        <dbReference type="Rhea" id="RHEA-COMP:10748"/>
        <dbReference type="ChEBI" id="CHEBI:83833"/>
        <dbReference type="ChEBI" id="CHEBI:83834"/>
        <dbReference type="EC" id="5.2.1.8"/>
    </reaction>
</comment>
<dbReference type="Proteomes" id="UP000647424">
    <property type="component" value="Unassembled WGS sequence"/>
</dbReference>
<dbReference type="AlphaFoldDB" id="A0A927FIQ8"/>
<keyword evidence="11" id="KW-1185">Reference proteome</keyword>
<dbReference type="EC" id="5.2.1.8" evidence="3"/>
<evidence type="ECO:0000313" key="10">
    <source>
        <dbReference type="EMBL" id="MBD8051721.1"/>
    </source>
</evidence>
<evidence type="ECO:0000259" key="9">
    <source>
        <dbReference type="PROSITE" id="PS50198"/>
    </source>
</evidence>
<organism evidence="10 11">
    <name type="scientific">Limnohabitans radicicola</name>
    <dbReference type="NCBI Taxonomy" id="2771427"/>
    <lineage>
        <taxon>Bacteria</taxon>
        <taxon>Pseudomonadati</taxon>
        <taxon>Pseudomonadota</taxon>
        <taxon>Betaproteobacteria</taxon>
        <taxon>Burkholderiales</taxon>
        <taxon>Comamonadaceae</taxon>
        <taxon>Limnohabitans</taxon>
    </lineage>
</organism>
<evidence type="ECO:0000256" key="5">
    <source>
        <dbReference type="ARBA" id="ARBA00023110"/>
    </source>
</evidence>
<reference evidence="10" key="1">
    <citation type="submission" date="2020-09" db="EMBL/GenBank/DDBJ databases">
        <title>Genome seq and assembly of Limnohabitants sp.</title>
        <authorList>
            <person name="Chhetri G."/>
        </authorList>
    </citation>
    <scope>NUCLEOTIDE SEQUENCE</scope>
    <source>
        <strain evidence="10">JUR4</strain>
    </source>
</reference>
<evidence type="ECO:0000256" key="1">
    <source>
        <dbReference type="ARBA" id="ARBA00000971"/>
    </source>
</evidence>
<evidence type="ECO:0000256" key="7">
    <source>
        <dbReference type="PROSITE-ProRule" id="PRU00278"/>
    </source>
</evidence>
<evidence type="ECO:0000256" key="3">
    <source>
        <dbReference type="ARBA" id="ARBA00013194"/>
    </source>
</evidence>
<evidence type="ECO:0000256" key="8">
    <source>
        <dbReference type="SAM" id="SignalP"/>
    </source>
</evidence>
<dbReference type="Pfam" id="PF00639">
    <property type="entry name" value="Rotamase"/>
    <property type="match status" value="1"/>
</dbReference>
<dbReference type="RefSeq" id="WP_191820197.1">
    <property type="nucleotide sequence ID" value="NZ_JACYFT010000003.1"/>
</dbReference>
<feature type="chain" id="PRO_5037689939" description="peptidylprolyl isomerase" evidence="8">
    <location>
        <begin position="22"/>
        <end position="263"/>
    </location>
</feature>
<dbReference type="SUPFAM" id="SSF54534">
    <property type="entry name" value="FKBP-like"/>
    <property type="match status" value="1"/>
</dbReference>
<proteinExistence type="inferred from homology"/>
<dbReference type="InterPro" id="IPR027304">
    <property type="entry name" value="Trigger_fact/SurA_dom_sf"/>
</dbReference>
<sequence>MLNKKLLTLCACAALAFQVHASEPLKPAATVNGVKISGEVLELLVANNVAQGGKDSPELRAALKTELIAREVLAQEAKKQKLDQEPSVKAQLSLQQGALLADTLIAKAAPKFNISEDKLRAEYKRQSELLADAEEYQISHIVTASEAEAKAVIKAAKDGRAFDQLAREKSTSPTGQKGGSLGWLMGNQINPALFNVIANLAEGSVTSVPMATPEGWQVIRLDGKRKFKVPSFEDSKQQLVNAVFANERAEFVQKLVKAAKVEQ</sequence>
<name>A0A927FIQ8_9BURK</name>
<protein>
    <recommendedName>
        <fullName evidence="3">peptidylprolyl isomerase</fullName>
        <ecNumber evidence="3">5.2.1.8</ecNumber>
    </recommendedName>
</protein>
<dbReference type="PROSITE" id="PS50198">
    <property type="entry name" value="PPIC_PPIASE_2"/>
    <property type="match status" value="1"/>
</dbReference>
<feature type="signal peptide" evidence="8">
    <location>
        <begin position="1"/>
        <end position="21"/>
    </location>
</feature>
<accession>A0A927FIQ8</accession>
<dbReference type="InterPro" id="IPR046357">
    <property type="entry name" value="PPIase_dom_sf"/>
</dbReference>
<evidence type="ECO:0000256" key="2">
    <source>
        <dbReference type="ARBA" id="ARBA00007656"/>
    </source>
</evidence>
<dbReference type="Gene3D" id="1.10.8.1040">
    <property type="match status" value="1"/>
</dbReference>
<dbReference type="GO" id="GO:0003755">
    <property type="term" value="F:peptidyl-prolyl cis-trans isomerase activity"/>
    <property type="evidence" value="ECO:0007669"/>
    <property type="project" value="UniProtKB-KW"/>
</dbReference>
<keyword evidence="6 7" id="KW-0413">Isomerase</keyword>
<comment type="caution">
    <text evidence="10">The sequence shown here is derived from an EMBL/GenBank/DDBJ whole genome shotgun (WGS) entry which is preliminary data.</text>
</comment>
<keyword evidence="5 7" id="KW-0697">Rotamase</keyword>
<dbReference type="PANTHER" id="PTHR47245">
    <property type="entry name" value="PEPTIDYLPROLYL ISOMERASE"/>
    <property type="match status" value="1"/>
</dbReference>
<gene>
    <name evidence="10" type="ORF">IC609_14335</name>
</gene>